<dbReference type="PANTHER" id="PTHR48075:SF9">
    <property type="entry name" value="3-HYDROXYBUTYRYL-COA DEHYDROGENASE"/>
    <property type="match status" value="1"/>
</dbReference>
<accession>A0A346Y1S3</accession>
<protein>
    <submittedName>
        <fullName evidence="6">3-hydroxybutyryl-CoA dehydrogenase</fullName>
    </submittedName>
</protein>
<feature type="domain" description="3-hydroxyacyl-CoA dehydrogenase C-terminal" evidence="4">
    <location>
        <begin position="187"/>
        <end position="283"/>
    </location>
</feature>
<evidence type="ECO:0000313" key="6">
    <source>
        <dbReference type="EMBL" id="AXV08420.1"/>
    </source>
</evidence>
<dbReference type="RefSeq" id="WP_216826139.1">
    <property type="nucleotide sequence ID" value="NZ_CP031165.1"/>
</dbReference>
<feature type="domain" description="3-hydroxyacyl-CoA dehydrogenase NAD binding" evidence="5">
    <location>
        <begin position="6"/>
        <end position="184"/>
    </location>
</feature>
<keyword evidence="7" id="KW-1185">Reference proteome</keyword>
<dbReference type="KEGG" id="euz:DVS28_a3748"/>
<evidence type="ECO:0000256" key="2">
    <source>
        <dbReference type="ARBA" id="ARBA00009463"/>
    </source>
</evidence>
<sequence>MERIEKVGVVGCGTMGSGICEVVARGGRAVQFVEVNDEMVEKGLSRIRNSLQRAVDRSKLDAADMEAILDRISGHTDFAVLSDSDLVIEAVPEQLDMKQKTFEQLDAVLRPDAIVATNTSSLGVIDVAVHTKRPDRVLGFHFFNPAPVMELVEMITTVVTNPEVVELAKAFATELGKTPVVVRDRAGFIANLLLFPYLNQAVGMVEEGYATREDIDAAMRFGCGHPIGPIGLVDLIGIDSTNSIMERMYEQFGDVRYAPHPIIRQLKTAGFMGRKSGRGFYTYEKPNSSRTAADDASDVTPIDPESIAHWGTIGVLGTGTMASGIAEVCAKAGYDVIVRGRSVAKAESAKAAVGKSLQRMVDKGRMEADAAEEALGRISVTDGLASFAECDIVIEAVAELMEVKRPLFEELDQITKPDCVLATTTSSLPVIEMAMATNRPEKVIGLHFFNPAAIMKLVEVVPTVRTDDQTLMQSRAITEKLGKHGVLCGDRAGFIVNALLFPYLNDATRMLEDGYATAPEIDTAMKLGCGHPMGPFALMDIVGLDVTLEICRALYAEFRDPGFEPVPLLEHMVSVGYLGRKVGRGFYTY</sequence>
<dbReference type="GO" id="GO:0008691">
    <property type="term" value="F:3-hydroxybutyryl-CoA dehydrogenase activity"/>
    <property type="evidence" value="ECO:0007669"/>
    <property type="project" value="TreeGrafter"/>
</dbReference>
<dbReference type="NCBIfam" id="NF005875">
    <property type="entry name" value="PRK07819.1"/>
    <property type="match status" value="2"/>
</dbReference>
<dbReference type="SUPFAM" id="SSF51735">
    <property type="entry name" value="NAD(P)-binding Rossmann-fold domains"/>
    <property type="match status" value="2"/>
</dbReference>
<evidence type="ECO:0000256" key="3">
    <source>
        <dbReference type="ARBA" id="ARBA00023002"/>
    </source>
</evidence>
<feature type="domain" description="3-hydroxyacyl-CoA dehydrogenase NAD binding" evidence="5">
    <location>
        <begin position="312"/>
        <end position="490"/>
    </location>
</feature>
<dbReference type="SUPFAM" id="SSF48179">
    <property type="entry name" value="6-phosphogluconate dehydrogenase C-terminal domain-like"/>
    <property type="match status" value="2"/>
</dbReference>
<feature type="domain" description="3-hydroxyacyl-CoA dehydrogenase C-terminal" evidence="4">
    <location>
        <begin position="493"/>
        <end position="589"/>
    </location>
</feature>
<dbReference type="PANTHER" id="PTHR48075">
    <property type="entry name" value="3-HYDROXYACYL-COA DEHYDROGENASE FAMILY PROTEIN"/>
    <property type="match status" value="1"/>
</dbReference>
<dbReference type="InterPro" id="IPR006176">
    <property type="entry name" value="3-OHacyl-CoA_DH_NAD-bd"/>
</dbReference>
<comment type="pathway">
    <text evidence="1">Lipid metabolism; butanoate metabolism.</text>
</comment>
<dbReference type="InterPro" id="IPR036291">
    <property type="entry name" value="NAD(P)-bd_dom_sf"/>
</dbReference>
<dbReference type="InterPro" id="IPR013328">
    <property type="entry name" value="6PGD_dom2"/>
</dbReference>
<dbReference type="Pfam" id="PF00725">
    <property type="entry name" value="3HCDH"/>
    <property type="match status" value="2"/>
</dbReference>
<comment type="similarity">
    <text evidence="2">Belongs to the 3-hydroxyacyl-CoA dehydrogenase family.</text>
</comment>
<dbReference type="Gene3D" id="1.10.1040.10">
    <property type="entry name" value="N-(1-d-carboxylethyl)-l-norvaline Dehydrogenase, domain 2"/>
    <property type="match status" value="2"/>
</dbReference>
<reference evidence="6 7" key="1">
    <citation type="submission" date="2018-09" db="EMBL/GenBank/DDBJ databases">
        <title>Complete genome sequence of Euzebya sp. DY32-46 isolated from seawater of Pacific Ocean.</title>
        <authorList>
            <person name="Xu L."/>
            <person name="Wu Y.-H."/>
            <person name="Xu X.-W."/>
        </authorList>
    </citation>
    <scope>NUCLEOTIDE SEQUENCE [LARGE SCALE GENOMIC DNA]</scope>
    <source>
        <strain evidence="6 7">DY32-46</strain>
    </source>
</reference>
<name>A0A346Y1S3_9ACTN</name>
<dbReference type="AlphaFoldDB" id="A0A346Y1S3"/>
<proteinExistence type="inferred from homology"/>
<dbReference type="GO" id="GO:0070403">
    <property type="term" value="F:NAD+ binding"/>
    <property type="evidence" value="ECO:0007669"/>
    <property type="project" value="InterPro"/>
</dbReference>
<dbReference type="EMBL" id="CP031165">
    <property type="protein sequence ID" value="AXV08420.1"/>
    <property type="molecule type" value="Genomic_DNA"/>
</dbReference>
<dbReference type="Gene3D" id="3.40.50.720">
    <property type="entry name" value="NAD(P)-binding Rossmann-like Domain"/>
    <property type="match status" value="2"/>
</dbReference>
<dbReference type="InterPro" id="IPR006108">
    <property type="entry name" value="3HC_DH_C"/>
</dbReference>
<keyword evidence="3" id="KW-0560">Oxidoreductase</keyword>
<evidence type="ECO:0000259" key="4">
    <source>
        <dbReference type="Pfam" id="PF00725"/>
    </source>
</evidence>
<evidence type="ECO:0000259" key="5">
    <source>
        <dbReference type="Pfam" id="PF02737"/>
    </source>
</evidence>
<evidence type="ECO:0000256" key="1">
    <source>
        <dbReference type="ARBA" id="ARBA00005086"/>
    </source>
</evidence>
<dbReference type="FunFam" id="3.40.50.720:FF:000009">
    <property type="entry name" value="Fatty oxidation complex, alpha subunit"/>
    <property type="match status" value="2"/>
</dbReference>
<gene>
    <name evidence="6" type="ORF">DVS28_a3748</name>
</gene>
<dbReference type="GO" id="GO:0006635">
    <property type="term" value="P:fatty acid beta-oxidation"/>
    <property type="evidence" value="ECO:0007669"/>
    <property type="project" value="TreeGrafter"/>
</dbReference>
<organism evidence="6 7">
    <name type="scientific">Euzebya pacifica</name>
    <dbReference type="NCBI Taxonomy" id="1608957"/>
    <lineage>
        <taxon>Bacteria</taxon>
        <taxon>Bacillati</taxon>
        <taxon>Actinomycetota</taxon>
        <taxon>Nitriliruptoria</taxon>
        <taxon>Euzebyales</taxon>
    </lineage>
</organism>
<dbReference type="Pfam" id="PF02737">
    <property type="entry name" value="3HCDH_N"/>
    <property type="match status" value="2"/>
</dbReference>
<evidence type="ECO:0000313" key="7">
    <source>
        <dbReference type="Proteomes" id="UP000264006"/>
    </source>
</evidence>
<dbReference type="Proteomes" id="UP000264006">
    <property type="component" value="Chromosome"/>
</dbReference>
<dbReference type="InterPro" id="IPR008927">
    <property type="entry name" value="6-PGluconate_DH-like_C_sf"/>
</dbReference>